<sequence length="837" mass="91390">MVSAPFTDYTAAQNGPLGLSQAQSQPPETLMPHDYPSSKSMSEISTAEPWPTLNDAVVGKKPALVSSASAPSKNDNENEFSGPSPLRGDAEFFMPRTSSFHQHSRRAASENFATPDRKPLHDDNCVPWPKTPQPMNVEDRNNGFHFAPQTTFSAASILSTIDGVSSSPASQSAHAGPEEEDSPLHLLSSFSPFDVLEEAPQSNGFSVAPRAIEVPAINKFPSIYGDGAVPRVRPTFPNANGNISSSGSSIWSTGTAVQPSRLVSPSPKADWGFESKGQKTQDPEESPFSSNRTLGNDRMFTLEDLWDESPVKQLSKAATTTHPYSGFNNQLWTFNEIAPTIMSGSTSIMDDQTPLLRTRSAIGLEVDGPPKLDFSDMATVPLPPPPGLPSPGITGVSELRSMDEIEEKMRLLREQSSGLAGELIQQASRIQATRLQMESKNANGQQDTFSQTTAGSRISDPVTVTERQEATLCHKIVPVLLEGSVDLSDDDSAGEQGDIKPHMTTLDDFCKGFSSQAMGLFAITWCSDQEQTRDRLLGFLDLYWKTMNCENIVLAVNENLGLEDIKSFIEASGGRPTRLHFCNPTLIAKENASVGFASLRIPGIFVREDTLDMSLAEDDDEGMQSVSDSDDQNDEEDWEREEASCSSLSDNEPVTPNVVDAKKLPLVKASNFSSTMSDETKKDSSDAFIPVVNRHKKNSHISKVGVRLAVVTSDEFQRLHSSSPRSSKGRVRRAHRGTSALKATTLVGSATSATYRDVDYQNMKKLNPRPCHKHYLSAKGCREDCAFSHTYELTQNELTAVRVLAREMPCPYHLNGGKCPHDVRDRAALSFLDILID</sequence>
<gene>
    <name evidence="1" type="ORF">QFC22_002620</name>
</gene>
<keyword evidence="2" id="KW-1185">Reference proteome</keyword>
<name>A0ACC2XBE0_9TREE</name>
<dbReference type="Proteomes" id="UP001243375">
    <property type="component" value="Unassembled WGS sequence"/>
</dbReference>
<dbReference type="EMBL" id="JASBWU010000006">
    <property type="protein sequence ID" value="KAJ9120689.1"/>
    <property type="molecule type" value="Genomic_DNA"/>
</dbReference>
<organism evidence="1 2">
    <name type="scientific">Naganishia vaughanmartiniae</name>
    <dbReference type="NCBI Taxonomy" id="1424756"/>
    <lineage>
        <taxon>Eukaryota</taxon>
        <taxon>Fungi</taxon>
        <taxon>Dikarya</taxon>
        <taxon>Basidiomycota</taxon>
        <taxon>Agaricomycotina</taxon>
        <taxon>Tremellomycetes</taxon>
        <taxon>Filobasidiales</taxon>
        <taxon>Filobasidiaceae</taxon>
        <taxon>Naganishia</taxon>
    </lineage>
</organism>
<protein>
    <submittedName>
        <fullName evidence="1">Uncharacterized protein</fullName>
    </submittedName>
</protein>
<evidence type="ECO:0000313" key="2">
    <source>
        <dbReference type="Proteomes" id="UP001243375"/>
    </source>
</evidence>
<proteinExistence type="predicted"/>
<reference evidence="1" key="1">
    <citation type="submission" date="2023-04" db="EMBL/GenBank/DDBJ databases">
        <title>Draft Genome sequencing of Naganishia species isolated from polar environments using Oxford Nanopore Technology.</title>
        <authorList>
            <person name="Leo P."/>
            <person name="Venkateswaran K."/>
        </authorList>
    </citation>
    <scope>NUCLEOTIDE SEQUENCE</scope>
    <source>
        <strain evidence="1">MNA-CCFEE 5425</strain>
    </source>
</reference>
<comment type="caution">
    <text evidence="1">The sequence shown here is derived from an EMBL/GenBank/DDBJ whole genome shotgun (WGS) entry which is preliminary data.</text>
</comment>
<evidence type="ECO:0000313" key="1">
    <source>
        <dbReference type="EMBL" id="KAJ9120689.1"/>
    </source>
</evidence>
<accession>A0ACC2XBE0</accession>